<comment type="caution">
    <text evidence="2">The sequence shown here is derived from an EMBL/GenBank/DDBJ whole genome shotgun (WGS) entry which is preliminary data.</text>
</comment>
<name>A0A392S3A2_9FABA</name>
<feature type="region of interest" description="Disordered" evidence="1">
    <location>
        <begin position="1"/>
        <end position="86"/>
    </location>
</feature>
<feature type="non-terminal residue" evidence="2">
    <location>
        <position position="1"/>
    </location>
</feature>
<reference evidence="2 3" key="1">
    <citation type="journal article" date="2018" name="Front. Plant Sci.">
        <title>Red Clover (Trifolium pratense) and Zigzag Clover (T. medium) - A Picture of Genomic Similarities and Differences.</title>
        <authorList>
            <person name="Dluhosova J."/>
            <person name="Istvanek J."/>
            <person name="Nedelnik J."/>
            <person name="Repkova J."/>
        </authorList>
    </citation>
    <scope>NUCLEOTIDE SEQUENCE [LARGE SCALE GENOMIC DNA]</scope>
    <source>
        <strain evidence="3">cv. 10/8</strain>
        <tissue evidence="2">Leaf</tissue>
    </source>
</reference>
<sequence length="86" mass="9818">HHSSKTATNQNLNFCSGTKRMTLKPPERRKRGANRQPPTVVVPIEPDLNQKVTNPRNPKRTDPDMVDTEGQRHSSHHRHRMSTSST</sequence>
<dbReference type="Proteomes" id="UP000265520">
    <property type="component" value="Unassembled WGS sequence"/>
</dbReference>
<keyword evidence="3" id="KW-1185">Reference proteome</keyword>
<evidence type="ECO:0000313" key="3">
    <source>
        <dbReference type="Proteomes" id="UP000265520"/>
    </source>
</evidence>
<organism evidence="2 3">
    <name type="scientific">Trifolium medium</name>
    <dbReference type="NCBI Taxonomy" id="97028"/>
    <lineage>
        <taxon>Eukaryota</taxon>
        <taxon>Viridiplantae</taxon>
        <taxon>Streptophyta</taxon>
        <taxon>Embryophyta</taxon>
        <taxon>Tracheophyta</taxon>
        <taxon>Spermatophyta</taxon>
        <taxon>Magnoliopsida</taxon>
        <taxon>eudicotyledons</taxon>
        <taxon>Gunneridae</taxon>
        <taxon>Pentapetalae</taxon>
        <taxon>rosids</taxon>
        <taxon>fabids</taxon>
        <taxon>Fabales</taxon>
        <taxon>Fabaceae</taxon>
        <taxon>Papilionoideae</taxon>
        <taxon>50 kb inversion clade</taxon>
        <taxon>NPAAA clade</taxon>
        <taxon>Hologalegina</taxon>
        <taxon>IRL clade</taxon>
        <taxon>Trifolieae</taxon>
        <taxon>Trifolium</taxon>
    </lineage>
</organism>
<proteinExistence type="predicted"/>
<feature type="compositionally biased region" description="Polar residues" evidence="1">
    <location>
        <begin position="1"/>
        <end position="16"/>
    </location>
</feature>
<accession>A0A392S3A2</accession>
<protein>
    <submittedName>
        <fullName evidence="2">Uncharacterized protein</fullName>
    </submittedName>
</protein>
<evidence type="ECO:0000256" key="1">
    <source>
        <dbReference type="SAM" id="MobiDB-lite"/>
    </source>
</evidence>
<dbReference type="EMBL" id="LXQA010313535">
    <property type="protein sequence ID" value="MCI43159.1"/>
    <property type="molecule type" value="Genomic_DNA"/>
</dbReference>
<dbReference type="AlphaFoldDB" id="A0A392S3A2"/>
<evidence type="ECO:0000313" key="2">
    <source>
        <dbReference type="EMBL" id="MCI43159.1"/>
    </source>
</evidence>
<feature type="compositionally biased region" description="Basic residues" evidence="1">
    <location>
        <begin position="73"/>
        <end position="86"/>
    </location>
</feature>